<evidence type="ECO:0000313" key="1">
    <source>
        <dbReference type="EMBL" id="MPC88463.1"/>
    </source>
</evidence>
<proteinExistence type="predicted"/>
<name>A0A5B7J1T8_PORTR</name>
<gene>
    <name evidence="1" type="ORF">E2C01_083368</name>
</gene>
<comment type="caution">
    <text evidence="1">The sequence shown here is derived from an EMBL/GenBank/DDBJ whole genome shotgun (WGS) entry which is preliminary data.</text>
</comment>
<sequence length="40" mass="4654">MVEVSSDPCAKTLDRWWSSWRPRCCRRPTSASRLLSRICG</sequence>
<organism evidence="1 2">
    <name type="scientific">Portunus trituberculatus</name>
    <name type="common">Swimming crab</name>
    <name type="synonym">Neptunus trituberculatus</name>
    <dbReference type="NCBI Taxonomy" id="210409"/>
    <lineage>
        <taxon>Eukaryota</taxon>
        <taxon>Metazoa</taxon>
        <taxon>Ecdysozoa</taxon>
        <taxon>Arthropoda</taxon>
        <taxon>Crustacea</taxon>
        <taxon>Multicrustacea</taxon>
        <taxon>Malacostraca</taxon>
        <taxon>Eumalacostraca</taxon>
        <taxon>Eucarida</taxon>
        <taxon>Decapoda</taxon>
        <taxon>Pleocyemata</taxon>
        <taxon>Brachyura</taxon>
        <taxon>Eubrachyura</taxon>
        <taxon>Portunoidea</taxon>
        <taxon>Portunidae</taxon>
        <taxon>Portuninae</taxon>
        <taxon>Portunus</taxon>
    </lineage>
</organism>
<dbReference type="Proteomes" id="UP000324222">
    <property type="component" value="Unassembled WGS sequence"/>
</dbReference>
<reference evidence="1 2" key="1">
    <citation type="submission" date="2019-05" db="EMBL/GenBank/DDBJ databases">
        <title>Another draft genome of Portunus trituberculatus and its Hox gene families provides insights of decapod evolution.</title>
        <authorList>
            <person name="Jeong J.-H."/>
            <person name="Song I."/>
            <person name="Kim S."/>
            <person name="Choi T."/>
            <person name="Kim D."/>
            <person name="Ryu S."/>
            <person name="Kim W."/>
        </authorList>
    </citation>
    <scope>NUCLEOTIDE SEQUENCE [LARGE SCALE GENOMIC DNA]</scope>
    <source>
        <tissue evidence="1">Muscle</tissue>
    </source>
</reference>
<keyword evidence="2" id="KW-1185">Reference proteome</keyword>
<evidence type="ECO:0000313" key="2">
    <source>
        <dbReference type="Proteomes" id="UP000324222"/>
    </source>
</evidence>
<protein>
    <submittedName>
        <fullName evidence="1">Uncharacterized protein</fullName>
    </submittedName>
</protein>
<dbReference type="AlphaFoldDB" id="A0A5B7J1T8"/>
<dbReference type="EMBL" id="VSRR010077874">
    <property type="protein sequence ID" value="MPC88463.1"/>
    <property type="molecule type" value="Genomic_DNA"/>
</dbReference>
<accession>A0A5B7J1T8</accession>